<organism evidence="3 4">
    <name type="scientific">Niallia oryzisoli</name>
    <dbReference type="NCBI Taxonomy" id="1737571"/>
    <lineage>
        <taxon>Bacteria</taxon>
        <taxon>Bacillati</taxon>
        <taxon>Bacillota</taxon>
        <taxon>Bacilli</taxon>
        <taxon>Bacillales</taxon>
        <taxon>Bacillaceae</taxon>
        <taxon>Niallia</taxon>
    </lineage>
</organism>
<protein>
    <submittedName>
        <fullName evidence="3">YlaF family protein</fullName>
    </submittedName>
</protein>
<dbReference type="RefSeq" id="WP_338451913.1">
    <property type="nucleotide sequence ID" value="NZ_CP137640.1"/>
</dbReference>
<proteinExistence type="predicted"/>
<evidence type="ECO:0000313" key="4">
    <source>
        <dbReference type="Proteomes" id="UP001357223"/>
    </source>
</evidence>
<evidence type="ECO:0000256" key="1">
    <source>
        <dbReference type="SAM" id="Phobius"/>
    </source>
</evidence>
<name>A0ABZ2CGV0_9BACI</name>
<keyword evidence="1" id="KW-0812">Transmembrane</keyword>
<feature type="signal peptide" evidence="2">
    <location>
        <begin position="1"/>
        <end position="20"/>
    </location>
</feature>
<keyword evidence="1" id="KW-1133">Transmembrane helix</keyword>
<feature type="transmembrane region" description="Helical" evidence="1">
    <location>
        <begin position="30"/>
        <end position="50"/>
    </location>
</feature>
<dbReference type="InterPro" id="IPR035211">
    <property type="entry name" value="DUF5325"/>
</dbReference>
<dbReference type="Proteomes" id="UP001357223">
    <property type="component" value="Chromosome"/>
</dbReference>
<accession>A0ABZ2CGV0</accession>
<reference evidence="3 4" key="1">
    <citation type="submission" date="2023-10" db="EMBL/GenBank/DDBJ databases">
        <title>Niallia locisalis sp.nov. isolated from a salt pond sample.</title>
        <authorList>
            <person name="Li X.-J."/>
            <person name="Dong L."/>
        </authorList>
    </citation>
    <scope>NUCLEOTIDE SEQUENCE [LARGE SCALE GENOMIC DNA]</scope>
    <source>
        <strain evidence="3 4">DSM 29761</strain>
    </source>
</reference>
<dbReference type="Pfam" id="PF17259">
    <property type="entry name" value="DUF5325"/>
    <property type="match status" value="1"/>
</dbReference>
<sequence length="61" mass="6564">MKKIKWLSLLLAFLAAACMAGIGIAVAERSIVGILGCIVMLILVMGLGFMNKKKMRENGIL</sequence>
<dbReference type="EMBL" id="CP137640">
    <property type="protein sequence ID" value="WVX83021.1"/>
    <property type="molecule type" value="Genomic_DNA"/>
</dbReference>
<feature type="chain" id="PRO_5045781440" evidence="2">
    <location>
        <begin position="21"/>
        <end position="61"/>
    </location>
</feature>
<keyword evidence="1" id="KW-0472">Membrane</keyword>
<keyword evidence="2" id="KW-0732">Signal</keyword>
<evidence type="ECO:0000313" key="3">
    <source>
        <dbReference type="EMBL" id="WVX83021.1"/>
    </source>
</evidence>
<evidence type="ECO:0000256" key="2">
    <source>
        <dbReference type="SAM" id="SignalP"/>
    </source>
</evidence>
<dbReference type="PROSITE" id="PS51257">
    <property type="entry name" value="PROKAR_LIPOPROTEIN"/>
    <property type="match status" value="1"/>
</dbReference>
<keyword evidence="4" id="KW-1185">Reference proteome</keyword>
<gene>
    <name evidence="3" type="ORF">R4Z09_08600</name>
</gene>